<keyword evidence="1" id="KW-1133">Transmembrane helix</keyword>
<sequence>MSNENIITPQSQPLLQPTRPDYKLSYTFLWFTKSAKSYRKELKIYDEWIDNNFRKKSSKILENQGNMINGLSWILIAVLTSAWSAIPPLWNDMPSWLTWTKLGMTHFGSEDWGNQAFITLVPLCSGSILHVSPKIIPQKKGRFIMNLIIKFLPVLLLILIWYLPHTYKLYRLAKAIEDKEYKKDVISIKKQKKNIKKEKLLNKINKLNDDSELNTS</sequence>
<dbReference type="AlphaFoldDB" id="A0A222EPB6"/>
<gene>
    <name evidence="2" type="ORF">SCORR_v1c04690</name>
</gene>
<dbReference type="Proteomes" id="UP000203229">
    <property type="component" value="Chromosome"/>
</dbReference>
<keyword evidence="1" id="KW-0472">Membrane</keyword>
<organism evidence="2 3">
    <name type="scientific">Spiroplasma corruscae</name>
    <dbReference type="NCBI Taxonomy" id="216934"/>
    <lineage>
        <taxon>Bacteria</taxon>
        <taxon>Bacillati</taxon>
        <taxon>Mycoplasmatota</taxon>
        <taxon>Mollicutes</taxon>
        <taxon>Entomoplasmatales</taxon>
        <taxon>Spiroplasmataceae</taxon>
        <taxon>Spiroplasma</taxon>
    </lineage>
</organism>
<evidence type="ECO:0000256" key="1">
    <source>
        <dbReference type="SAM" id="Phobius"/>
    </source>
</evidence>
<evidence type="ECO:0000313" key="3">
    <source>
        <dbReference type="Proteomes" id="UP000203229"/>
    </source>
</evidence>
<accession>A0A222EPB6</accession>
<evidence type="ECO:0000313" key="2">
    <source>
        <dbReference type="EMBL" id="ASP28241.1"/>
    </source>
</evidence>
<dbReference type="EMBL" id="CP022535">
    <property type="protein sequence ID" value="ASP28241.1"/>
    <property type="molecule type" value="Genomic_DNA"/>
</dbReference>
<feature type="transmembrane region" description="Helical" evidence="1">
    <location>
        <begin position="66"/>
        <end position="86"/>
    </location>
</feature>
<keyword evidence="3" id="KW-1185">Reference proteome</keyword>
<dbReference type="KEGG" id="scou:SCORR_v1c04690"/>
<feature type="transmembrane region" description="Helical" evidence="1">
    <location>
        <begin position="143"/>
        <end position="163"/>
    </location>
</feature>
<dbReference type="OrthoDB" id="9897369at2"/>
<proteinExistence type="predicted"/>
<keyword evidence="1" id="KW-0812">Transmembrane</keyword>
<protein>
    <submittedName>
        <fullName evidence="2">Uncharacterized protein</fullName>
    </submittedName>
</protein>
<dbReference type="RefSeq" id="WP_094048790.1">
    <property type="nucleotide sequence ID" value="NZ_CP022535.1"/>
</dbReference>
<reference evidence="2 3" key="1">
    <citation type="submission" date="2017-07" db="EMBL/GenBank/DDBJ databases">
        <title>Complete genome sequence of Spiroplasma corruscae EC-1 (DSM 19793).</title>
        <authorList>
            <person name="Tsai Y.-M."/>
            <person name="Lo W.-S."/>
            <person name="Kuo C.-H."/>
        </authorList>
    </citation>
    <scope>NUCLEOTIDE SEQUENCE [LARGE SCALE GENOMIC DNA]</scope>
    <source>
        <strain evidence="2 3">EC-1</strain>
    </source>
</reference>
<feature type="transmembrane region" description="Helical" evidence="1">
    <location>
        <begin position="112"/>
        <end position="131"/>
    </location>
</feature>
<name>A0A222EPB6_9MOLU</name>